<comment type="caution">
    <text evidence="1">The sequence shown here is derived from an EMBL/GenBank/DDBJ whole genome shotgun (WGS) entry which is preliminary data.</text>
</comment>
<sequence length="60" mass="7075">MTNDSITSFVVRCQHVSEVDSQIKVKLTHVQSNKDIYFDQLEDAFDRMKEIVSDQELEKR</sequence>
<dbReference type="AlphaFoldDB" id="A0A3N5BSX0"/>
<accession>A0A3N5BSX0</accession>
<evidence type="ECO:0000313" key="1">
    <source>
        <dbReference type="EMBL" id="RPF50592.1"/>
    </source>
</evidence>
<dbReference type="OrthoDB" id="2972936at2"/>
<evidence type="ECO:0000313" key="2">
    <source>
        <dbReference type="Proteomes" id="UP000276443"/>
    </source>
</evidence>
<name>A0A3N5BSX0_9BACI</name>
<organism evidence="1 2">
    <name type="scientific">Aquisalibacillus elongatus</name>
    <dbReference type="NCBI Taxonomy" id="485577"/>
    <lineage>
        <taxon>Bacteria</taxon>
        <taxon>Bacillati</taxon>
        <taxon>Bacillota</taxon>
        <taxon>Bacilli</taxon>
        <taxon>Bacillales</taxon>
        <taxon>Bacillaceae</taxon>
        <taxon>Aquisalibacillus</taxon>
    </lineage>
</organism>
<dbReference type="EMBL" id="RKRF01000012">
    <property type="protein sequence ID" value="RPF50592.1"/>
    <property type="molecule type" value="Genomic_DNA"/>
</dbReference>
<gene>
    <name evidence="1" type="ORF">EDC24_2559</name>
</gene>
<proteinExistence type="predicted"/>
<protein>
    <submittedName>
        <fullName evidence="1">Uncharacterized protein</fullName>
    </submittedName>
</protein>
<keyword evidence="2" id="KW-1185">Reference proteome</keyword>
<dbReference type="RefSeq" id="WP_124223130.1">
    <property type="nucleotide sequence ID" value="NZ_RKRF01000012.1"/>
</dbReference>
<dbReference type="Proteomes" id="UP000276443">
    <property type="component" value="Unassembled WGS sequence"/>
</dbReference>
<reference evidence="1 2" key="1">
    <citation type="submission" date="2018-11" db="EMBL/GenBank/DDBJ databases">
        <title>Genomic Encyclopedia of Type Strains, Phase IV (KMG-IV): sequencing the most valuable type-strain genomes for metagenomic binning, comparative biology and taxonomic classification.</title>
        <authorList>
            <person name="Goeker M."/>
        </authorList>
    </citation>
    <scope>NUCLEOTIDE SEQUENCE [LARGE SCALE GENOMIC DNA]</scope>
    <source>
        <strain evidence="1 2">DSM 18090</strain>
    </source>
</reference>